<keyword evidence="3" id="KW-1185">Reference proteome</keyword>
<feature type="transmembrane region" description="Helical" evidence="1">
    <location>
        <begin position="206"/>
        <end position="227"/>
    </location>
</feature>
<keyword evidence="1" id="KW-0812">Transmembrane</keyword>
<reference evidence="2 3" key="1">
    <citation type="submission" date="2024-11" db="EMBL/GenBank/DDBJ databases">
        <authorList>
            <person name="Heng Y.C."/>
            <person name="Lim A.C.H."/>
            <person name="Lee J.K.Y."/>
            <person name="Kittelmann S."/>
        </authorList>
    </citation>
    <scope>NUCLEOTIDE SEQUENCE [LARGE SCALE GENOMIC DNA]</scope>
    <source>
        <strain evidence="2 3">WILCCON 0269</strain>
    </source>
</reference>
<feature type="transmembrane region" description="Helical" evidence="1">
    <location>
        <begin position="140"/>
        <end position="162"/>
    </location>
</feature>
<feature type="transmembrane region" description="Helical" evidence="1">
    <location>
        <begin position="58"/>
        <end position="77"/>
    </location>
</feature>
<feature type="transmembrane region" description="Helical" evidence="1">
    <location>
        <begin position="97"/>
        <end position="120"/>
    </location>
</feature>
<gene>
    <name evidence="2" type="ORF">ACJDU8_20345</name>
</gene>
<evidence type="ECO:0000313" key="2">
    <source>
        <dbReference type="EMBL" id="MFL0197897.1"/>
    </source>
</evidence>
<keyword evidence="1" id="KW-0472">Membrane</keyword>
<feature type="transmembrane region" description="Helical" evidence="1">
    <location>
        <begin position="174"/>
        <end position="194"/>
    </location>
</feature>
<evidence type="ECO:0000313" key="3">
    <source>
        <dbReference type="Proteomes" id="UP001623660"/>
    </source>
</evidence>
<evidence type="ECO:0000256" key="1">
    <source>
        <dbReference type="SAM" id="Phobius"/>
    </source>
</evidence>
<organism evidence="2 3">
    <name type="scientific">Candidatus Clostridium eludens</name>
    <dbReference type="NCBI Taxonomy" id="3381663"/>
    <lineage>
        <taxon>Bacteria</taxon>
        <taxon>Bacillati</taxon>
        <taxon>Bacillota</taxon>
        <taxon>Clostridia</taxon>
        <taxon>Eubacteriales</taxon>
        <taxon>Clostridiaceae</taxon>
        <taxon>Clostridium</taxon>
    </lineage>
</organism>
<accession>A0ABW8SQA6</accession>
<keyword evidence="1" id="KW-1133">Transmembrane helix</keyword>
<feature type="transmembrane region" description="Helical" evidence="1">
    <location>
        <begin position="14"/>
        <end position="38"/>
    </location>
</feature>
<sequence length="245" mass="27394">MENLMGTNAKTQRLCAWAGVLANVLWVVGEIPFTHWWAPHSPLWGPSEVAKLFQTNTTAIVIGLILFGFGGALYLPWTAEISVQLKRIEGKNSPLTYVNLGLGACFVWVFLIPWVLWQVIAFRASTASPEILWILDDLAWITNISPVNIVLIQGISIGIAVLSDKHSKPIFPRWFGWYSIASVFSFLPGAFSPLFETGPIAWDGLLSFWIPFATYLAWMTVTTVMLLKAIKRQEQEELSGIETIK</sequence>
<protein>
    <recommendedName>
        <fullName evidence="4">DUF4386 domain-containing protein</fullName>
    </recommendedName>
</protein>
<proteinExistence type="predicted"/>
<evidence type="ECO:0008006" key="4">
    <source>
        <dbReference type="Google" id="ProtNLM"/>
    </source>
</evidence>
<name>A0ABW8SQA6_9CLOT</name>
<comment type="caution">
    <text evidence="2">The sequence shown here is derived from an EMBL/GenBank/DDBJ whole genome shotgun (WGS) entry which is preliminary data.</text>
</comment>
<dbReference type="RefSeq" id="WP_406794001.1">
    <property type="nucleotide sequence ID" value="NZ_JBJHZX010000040.1"/>
</dbReference>
<dbReference type="Proteomes" id="UP001623660">
    <property type="component" value="Unassembled WGS sequence"/>
</dbReference>
<dbReference type="EMBL" id="JBJHZX010000040">
    <property type="protein sequence ID" value="MFL0197897.1"/>
    <property type="molecule type" value="Genomic_DNA"/>
</dbReference>